<organism evidence="2 3">
    <name type="scientific">Ensete ventricosum</name>
    <name type="common">Abyssinian banana</name>
    <name type="synonym">Musa ensete</name>
    <dbReference type="NCBI Taxonomy" id="4639"/>
    <lineage>
        <taxon>Eukaryota</taxon>
        <taxon>Viridiplantae</taxon>
        <taxon>Streptophyta</taxon>
        <taxon>Embryophyta</taxon>
        <taxon>Tracheophyta</taxon>
        <taxon>Spermatophyta</taxon>
        <taxon>Magnoliopsida</taxon>
        <taxon>Liliopsida</taxon>
        <taxon>Zingiberales</taxon>
        <taxon>Musaceae</taxon>
        <taxon>Ensete</taxon>
    </lineage>
</organism>
<protein>
    <submittedName>
        <fullName evidence="2">Uncharacterized protein</fullName>
    </submittedName>
</protein>
<proteinExistence type="predicted"/>
<evidence type="ECO:0000313" key="3">
    <source>
        <dbReference type="Proteomes" id="UP000287651"/>
    </source>
</evidence>
<dbReference type="AlphaFoldDB" id="A0A427ASA3"/>
<name>A0A427ASA3_ENSVE</name>
<accession>A0A427ASA3</accession>
<evidence type="ECO:0000313" key="2">
    <source>
        <dbReference type="EMBL" id="RRT79037.1"/>
    </source>
</evidence>
<comment type="caution">
    <text evidence="2">The sequence shown here is derived from an EMBL/GenBank/DDBJ whole genome shotgun (WGS) entry which is preliminary data.</text>
</comment>
<dbReference type="EMBL" id="AMZH03001514">
    <property type="protein sequence ID" value="RRT79037.1"/>
    <property type="molecule type" value="Genomic_DNA"/>
</dbReference>
<feature type="region of interest" description="Disordered" evidence="1">
    <location>
        <begin position="107"/>
        <end position="126"/>
    </location>
</feature>
<dbReference type="Proteomes" id="UP000287651">
    <property type="component" value="Unassembled WGS sequence"/>
</dbReference>
<gene>
    <name evidence="2" type="ORF">B296_00018953</name>
</gene>
<evidence type="ECO:0000256" key="1">
    <source>
        <dbReference type="SAM" id="MobiDB-lite"/>
    </source>
</evidence>
<reference evidence="2 3" key="1">
    <citation type="journal article" date="2014" name="Agronomy (Basel)">
        <title>A Draft Genome Sequence for Ensete ventricosum, the Drought-Tolerant Tree Against Hunger.</title>
        <authorList>
            <person name="Harrison J."/>
            <person name="Moore K.A."/>
            <person name="Paszkiewicz K."/>
            <person name="Jones T."/>
            <person name="Grant M."/>
            <person name="Ambacheew D."/>
            <person name="Muzemil S."/>
            <person name="Studholme D.J."/>
        </authorList>
    </citation>
    <scope>NUCLEOTIDE SEQUENCE [LARGE SCALE GENOMIC DNA]</scope>
</reference>
<sequence>MTSELTVVTVFRYGEVVALRLLVNMTENGMPRLRSRRAILACCRGSLRPSRGLEALLVDEPLHYVSKTSPANLDAILAGPHHFANVTLSSVIRPVFEVRVTIQGLGPEPREPYKRGPNLRSGGFVA</sequence>